<feature type="chain" id="PRO_5045019798" evidence="5">
    <location>
        <begin position="20"/>
        <end position="111"/>
    </location>
</feature>
<name>A0A6P9AVU5_PANGU</name>
<keyword evidence="5" id="KW-0732">Signal</keyword>
<dbReference type="RefSeq" id="XP_034261419.2">
    <property type="nucleotide sequence ID" value="XM_034405528.2"/>
</dbReference>
<evidence type="ECO:0000313" key="7">
    <source>
        <dbReference type="RefSeq" id="XP_034261419.2"/>
    </source>
</evidence>
<dbReference type="PANTHER" id="PTHR10500:SF7">
    <property type="entry name" value="BETA-MICROSEMINOPROTEIN"/>
    <property type="match status" value="1"/>
</dbReference>
<keyword evidence="6" id="KW-1185">Reference proteome</keyword>
<evidence type="ECO:0000313" key="6">
    <source>
        <dbReference type="Proteomes" id="UP001652622"/>
    </source>
</evidence>
<evidence type="ECO:0000256" key="2">
    <source>
        <dbReference type="ARBA" id="ARBA00010352"/>
    </source>
</evidence>
<dbReference type="Gene3D" id="2.60.40.1900">
    <property type="entry name" value="Beta-microseminoprotein (PSP94) domain"/>
    <property type="match status" value="1"/>
</dbReference>
<feature type="signal peptide" evidence="5">
    <location>
        <begin position="1"/>
        <end position="19"/>
    </location>
</feature>
<keyword evidence="4" id="KW-1015">Disulfide bond</keyword>
<keyword evidence="3" id="KW-0964">Secreted</keyword>
<comment type="subcellular location">
    <subcellularLocation>
        <location evidence="1">Secreted</location>
    </subcellularLocation>
</comment>
<evidence type="ECO:0000256" key="5">
    <source>
        <dbReference type="SAM" id="SignalP"/>
    </source>
</evidence>
<dbReference type="InterPro" id="IPR008735">
    <property type="entry name" value="PSP94"/>
</dbReference>
<evidence type="ECO:0000256" key="4">
    <source>
        <dbReference type="ARBA" id="ARBA00023157"/>
    </source>
</evidence>
<dbReference type="Proteomes" id="UP001652622">
    <property type="component" value="Unplaced"/>
</dbReference>
<evidence type="ECO:0000256" key="3">
    <source>
        <dbReference type="ARBA" id="ARBA00022525"/>
    </source>
</evidence>
<dbReference type="Pfam" id="PF05825">
    <property type="entry name" value="PSP94"/>
    <property type="match status" value="1"/>
</dbReference>
<proteinExistence type="inferred from homology"/>
<gene>
    <name evidence="7 8" type="primary">LOC117657394</name>
</gene>
<dbReference type="GO" id="GO:0005576">
    <property type="term" value="C:extracellular region"/>
    <property type="evidence" value="ECO:0007669"/>
    <property type="project" value="UniProtKB-SubCell"/>
</dbReference>
<dbReference type="GeneID" id="117657394"/>
<dbReference type="PANTHER" id="PTHR10500">
    <property type="entry name" value="BETA-MICROSEMINOPROTEIN"/>
    <property type="match status" value="1"/>
</dbReference>
<organism evidence="6 7">
    <name type="scientific">Pantherophis guttatus</name>
    <name type="common">Corn snake</name>
    <name type="synonym">Elaphe guttata</name>
    <dbReference type="NCBI Taxonomy" id="94885"/>
    <lineage>
        <taxon>Eukaryota</taxon>
        <taxon>Metazoa</taxon>
        <taxon>Chordata</taxon>
        <taxon>Craniata</taxon>
        <taxon>Vertebrata</taxon>
        <taxon>Euteleostomi</taxon>
        <taxon>Lepidosauria</taxon>
        <taxon>Squamata</taxon>
        <taxon>Bifurcata</taxon>
        <taxon>Unidentata</taxon>
        <taxon>Episquamata</taxon>
        <taxon>Toxicofera</taxon>
        <taxon>Serpentes</taxon>
        <taxon>Colubroidea</taxon>
        <taxon>Colubridae</taxon>
        <taxon>Colubrinae</taxon>
        <taxon>Pantherophis</taxon>
    </lineage>
</organism>
<reference evidence="7 8" key="1">
    <citation type="submission" date="2025-05" db="UniProtKB">
        <authorList>
            <consortium name="RefSeq"/>
        </authorList>
    </citation>
    <scope>IDENTIFICATION</scope>
    <source>
        <tissue evidence="7 8">Blood</tissue>
    </source>
</reference>
<evidence type="ECO:0000256" key="1">
    <source>
        <dbReference type="ARBA" id="ARBA00004613"/>
    </source>
</evidence>
<sequence length="111" mass="12250">MKVFFSLIIFSLLLTTCQGACFVGPFKVEFIDGKVVKPSTCLDRHDGTKHLIGSTWNTANCLRCGCDKDGMDCCHRYGGLASVEGCTTVINPETCEHEHYRLDDPSQRCGV</sequence>
<dbReference type="KEGG" id="pgut:117657394"/>
<accession>A0A6P9AVU5</accession>
<dbReference type="InParanoid" id="A0A6P9AVU5"/>
<protein>
    <submittedName>
        <fullName evidence="7">Small serum protein 5-like isoform X1</fullName>
    </submittedName>
    <submittedName>
        <fullName evidence="8">Small serum protein 5-like isoform X2</fullName>
    </submittedName>
</protein>
<comment type="similarity">
    <text evidence="2">Belongs to the beta-microseminoprotein family.</text>
</comment>
<evidence type="ECO:0000313" key="8">
    <source>
        <dbReference type="RefSeq" id="XP_060539286.1"/>
    </source>
</evidence>
<dbReference type="AlphaFoldDB" id="A0A6P9AVU5"/>
<dbReference type="RefSeq" id="XP_060539286.1">
    <property type="nucleotide sequence ID" value="XM_060683303.1"/>
</dbReference>